<feature type="region of interest" description="Disordered" evidence="2">
    <location>
        <begin position="713"/>
        <end position="734"/>
    </location>
</feature>
<dbReference type="SMART" id="SM00323">
    <property type="entry name" value="RasGAP"/>
    <property type="match status" value="1"/>
</dbReference>
<evidence type="ECO:0000259" key="3">
    <source>
        <dbReference type="PROSITE" id="PS50004"/>
    </source>
</evidence>
<gene>
    <name evidence="5" type="ORF">PUMCH_004109</name>
</gene>
<sequence length="1164" mass="131507">MAKLSSFHRALLNGKGLFSEPNIFVSSDKNDWTHFQLVSITQEGSVVGEVELGQVTVLVSAIQSCYVQIIPSVSRSPAGKRRHSRFRSNDADSAVLEDPPLVFVRTVNNERLYFRVTSKAVFGKLMLCLIAWQNLKSRGLAKKWYAENKVHPSTFSDPHELLVCRFKVYGPLPSKAKNVNFVSGAPAPTFGNPGEPKKNLYSTIDNGIQEGWFYAMGALKSNGMLNFITELDGTLLYSIDVKSLFSSEIREVHTSICNSPNILFLGHLNELRLMNLNKTTSAATPESVATESFLVKDCKPMPNNLRIFIEFPLHIDLEDWFVGLNYFCKREYIGMYNKDSIELDTISNRVVGLEGTLPVDSSFDFNRSTNSISRPSLDRNPLRVNELLPETSELTKFSKDHLRVSKKVRLDIIEANFDGVSLFDGKVYAEIIMWDLPWGRTALVENSANPFWKEEFSTELPILTQMIRIVIKKTHSTVHNPSSDTIIGSVYLTPDILSGQVPRYSTMMMGSRSGEEIKVPGLVPIKDDSNRIAAGLANIIRLSIYESGHIPIGKLLLTVDLKEHHIPPAETFQALETMLIDCPMKELILFCNTTVGATEFQNVSLMLLDIFQSVGVEEKWFKALMEVELTSVDEATRKNYISKSSSAPQSMNVFNTLFRGSSIFTKSLEKYLFRVGQEYLEKVFGDFFDKIVREDKNCELDPRYVKLNFKNNRGDSSSSSDDEDDIASDLDESPDEANRRKKLVEEVVNENYAVLLGYVREIWAKIFTTSNDLPQQIKNQLKNFRTKVDFACDPSDKATALNCLSAFMFLRFFCPAILNPKLFHLTKDHQVGNAQRTLTLVAKILLNLANRQKFTEHKEPHLLRMNDFLDSHEREVLDYFDKLTGRKNDFNEKVLDLSHEMKRFDMGLGGTSSELPTTPYLIDKYLRLTEFVELLRFSSAKNSRASIQSNGGQLKSQVPLPKLGTAMGLSTSYESDQQEEVPLLANGDNLLEKNTSFYQIGTLEFEKSEFLDLAGDNETEGFIKTLCKSNENIFSFIKSAITMNDLQKESTEVANKIASLSQQLAEDETCLNYQHNTKLWQSFVDDVVERGYLDTRDNSLVYQDANFKNGPGLKRLADGGLLALRLRFPAASEDELSDTFSSTSISALLRLGSKNLFKKWLKRE</sequence>
<dbReference type="SUPFAM" id="SSF48350">
    <property type="entry name" value="GTPase activation domain, GAP"/>
    <property type="match status" value="1"/>
</dbReference>
<dbReference type="GO" id="GO:0007165">
    <property type="term" value="P:signal transduction"/>
    <property type="evidence" value="ECO:0007669"/>
    <property type="project" value="UniProtKB-ARBA"/>
</dbReference>
<dbReference type="PROSITE" id="PS50004">
    <property type="entry name" value="C2"/>
    <property type="match status" value="1"/>
</dbReference>
<dbReference type="Gene3D" id="1.10.506.10">
    <property type="entry name" value="GTPase Activation - p120gap, domain 1"/>
    <property type="match status" value="1"/>
</dbReference>
<dbReference type="InterPro" id="IPR039360">
    <property type="entry name" value="Ras_GTPase"/>
</dbReference>
<dbReference type="PROSITE" id="PS00509">
    <property type="entry name" value="RAS_GTPASE_ACTIV_1"/>
    <property type="match status" value="1"/>
</dbReference>
<feature type="domain" description="Ras-GAP" evidence="4">
    <location>
        <begin position="599"/>
        <end position="850"/>
    </location>
</feature>
<dbReference type="Pfam" id="PF00168">
    <property type="entry name" value="C2"/>
    <property type="match status" value="1"/>
</dbReference>
<evidence type="ECO:0000313" key="5">
    <source>
        <dbReference type="EMBL" id="WPK26748.1"/>
    </source>
</evidence>
<feature type="compositionally biased region" description="Acidic residues" evidence="2">
    <location>
        <begin position="720"/>
        <end position="734"/>
    </location>
</feature>
<dbReference type="PANTHER" id="PTHR10194">
    <property type="entry name" value="RAS GTPASE-ACTIVATING PROTEINS"/>
    <property type="match status" value="1"/>
</dbReference>
<dbReference type="Pfam" id="PF00616">
    <property type="entry name" value="RasGAP"/>
    <property type="match status" value="1"/>
</dbReference>
<dbReference type="GeneID" id="88175171"/>
<dbReference type="InterPro" id="IPR008936">
    <property type="entry name" value="Rho_GTPase_activation_prot"/>
</dbReference>
<dbReference type="KEGG" id="asau:88175171"/>
<dbReference type="EMBL" id="CP138898">
    <property type="protein sequence ID" value="WPK26748.1"/>
    <property type="molecule type" value="Genomic_DNA"/>
</dbReference>
<dbReference type="CDD" id="cd05137">
    <property type="entry name" value="RasGAP_CLA2_BUD2"/>
    <property type="match status" value="1"/>
</dbReference>
<evidence type="ECO:0000256" key="2">
    <source>
        <dbReference type="SAM" id="MobiDB-lite"/>
    </source>
</evidence>
<dbReference type="InterPro" id="IPR001936">
    <property type="entry name" value="RasGAP_dom"/>
</dbReference>
<keyword evidence="1" id="KW-0343">GTPase activation</keyword>
<reference evidence="5 6" key="1">
    <citation type="submission" date="2023-10" db="EMBL/GenBank/DDBJ databases">
        <title>Draft Genome Sequence of Candida saopaulonensis from a very Premature Infant with Sepsis.</title>
        <authorList>
            <person name="Ning Y."/>
            <person name="Dai R."/>
            <person name="Xiao M."/>
            <person name="Xu Y."/>
            <person name="Yan Q."/>
            <person name="Zhang L."/>
        </authorList>
    </citation>
    <scope>NUCLEOTIDE SEQUENCE [LARGE SCALE GENOMIC DNA]</scope>
    <source>
        <strain evidence="5 6">19XY460</strain>
    </source>
</reference>
<dbReference type="InterPro" id="IPR023152">
    <property type="entry name" value="RasGAP_CS"/>
</dbReference>
<dbReference type="InterPro" id="IPR035892">
    <property type="entry name" value="C2_domain_sf"/>
</dbReference>
<dbReference type="CDD" id="cd00030">
    <property type="entry name" value="C2"/>
    <property type="match status" value="1"/>
</dbReference>
<dbReference type="Proteomes" id="UP001338582">
    <property type="component" value="Chromosome 5"/>
</dbReference>
<evidence type="ECO:0008006" key="7">
    <source>
        <dbReference type="Google" id="ProtNLM"/>
    </source>
</evidence>
<dbReference type="SUPFAM" id="SSF49562">
    <property type="entry name" value="C2 domain (Calcium/lipid-binding domain, CaLB)"/>
    <property type="match status" value="1"/>
</dbReference>
<protein>
    <recommendedName>
        <fullName evidence="7">Ras-GAP domain-containing protein</fullName>
    </recommendedName>
</protein>
<proteinExistence type="predicted"/>
<dbReference type="InterPro" id="IPR000008">
    <property type="entry name" value="C2_dom"/>
</dbReference>
<evidence type="ECO:0000256" key="1">
    <source>
        <dbReference type="ARBA" id="ARBA00022468"/>
    </source>
</evidence>
<organism evidence="5 6">
    <name type="scientific">Australozyma saopauloensis</name>
    <dbReference type="NCBI Taxonomy" id="291208"/>
    <lineage>
        <taxon>Eukaryota</taxon>
        <taxon>Fungi</taxon>
        <taxon>Dikarya</taxon>
        <taxon>Ascomycota</taxon>
        <taxon>Saccharomycotina</taxon>
        <taxon>Pichiomycetes</taxon>
        <taxon>Metschnikowiaceae</taxon>
        <taxon>Australozyma</taxon>
    </lineage>
</organism>
<evidence type="ECO:0000259" key="4">
    <source>
        <dbReference type="PROSITE" id="PS50018"/>
    </source>
</evidence>
<dbReference type="PANTHER" id="PTHR10194:SF60">
    <property type="entry name" value="RAS GTPASE-ACTIVATING PROTEIN RASKOL"/>
    <property type="match status" value="1"/>
</dbReference>
<accession>A0AAX4HDZ6</accession>
<dbReference type="RefSeq" id="XP_062879128.1">
    <property type="nucleotide sequence ID" value="XM_063023058.1"/>
</dbReference>
<evidence type="ECO:0000313" key="6">
    <source>
        <dbReference type="Proteomes" id="UP001338582"/>
    </source>
</evidence>
<keyword evidence="6" id="KW-1185">Reference proteome</keyword>
<dbReference type="GO" id="GO:0005096">
    <property type="term" value="F:GTPase activator activity"/>
    <property type="evidence" value="ECO:0007669"/>
    <property type="project" value="UniProtKB-KW"/>
</dbReference>
<dbReference type="AlphaFoldDB" id="A0AAX4HDZ6"/>
<dbReference type="PROSITE" id="PS50018">
    <property type="entry name" value="RAS_GTPASE_ACTIV_2"/>
    <property type="match status" value="1"/>
</dbReference>
<feature type="domain" description="C2" evidence="3">
    <location>
        <begin position="388"/>
        <end position="508"/>
    </location>
</feature>
<name>A0AAX4HDZ6_9ASCO</name>